<dbReference type="InterPro" id="IPR008979">
    <property type="entry name" value="Galactose-bd-like_sf"/>
</dbReference>
<protein>
    <recommendedName>
        <fullName evidence="3">CBM-cenC domain-containing protein</fullName>
    </recommendedName>
</protein>
<organism evidence="2">
    <name type="scientific">Roseihalotalea indica</name>
    <dbReference type="NCBI Taxonomy" id="2867963"/>
    <lineage>
        <taxon>Bacteria</taxon>
        <taxon>Pseudomonadati</taxon>
        <taxon>Bacteroidota</taxon>
        <taxon>Cytophagia</taxon>
        <taxon>Cytophagales</taxon>
        <taxon>Catalimonadaceae</taxon>
        <taxon>Roseihalotalea</taxon>
    </lineage>
</organism>
<dbReference type="Gene3D" id="2.60.120.260">
    <property type="entry name" value="Galactose-binding domain-like"/>
    <property type="match status" value="1"/>
</dbReference>
<feature type="chain" id="PRO_5041328090" description="CBM-cenC domain-containing protein" evidence="1">
    <location>
        <begin position="22"/>
        <end position="193"/>
    </location>
</feature>
<keyword evidence="1" id="KW-0732">Signal</keyword>
<sequence length="193" mass="21165">MKAQKLNLLFLMFLAPGIVLFNGCSEDEAQPGQLLTNNDVEAGSGRPNNWWNHTGEDKYNVDWADQESFSGSRSLAISTQTADSADFAFWAQTISTNLPRGRDVTLNVKIKSNLIGEGVSIAIRGDDAVQPTGRAEQFATTQDTSPISGSFDWAEYSVRLANVDASTQSLTVYLIYLESTTGEVYFDDISLTY</sequence>
<feature type="signal peptide" evidence="1">
    <location>
        <begin position="1"/>
        <end position="21"/>
    </location>
</feature>
<reference evidence="2" key="2">
    <citation type="journal article" date="2024" name="Antonie Van Leeuwenhoek">
        <title>Roseihalotalea indica gen. nov., sp. nov., a halophilic Bacteroidetes from mesopelagic Southwest Indian Ocean with higher carbohydrate metabolic potential.</title>
        <authorList>
            <person name="Chen B."/>
            <person name="Zhang M."/>
            <person name="Lin D."/>
            <person name="Ye J."/>
            <person name="Tang K."/>
        </authorList>
    </citation>
    <scope>NUCLEOTIDE SEQUENCE</scope>
    <source>
        <strain evidence="2">TK19036</strain>
    </source>
</reference>
<gene>
    <name evidence="2" type="ORF">K4G66_05930</name>
</gene>
<proteinExistence type="predicted"/>
<dbReference type="SUPFAM" id="SSF49785">
    <property type="entry name" value="Galactose-binding domain-like"/>
    <property type="match status" value="1"/>
</dbReference>
<name>A0AA49GRM3_9BACT</name>
<evidence type="ECO:0000313" key="2">
    <source>
        <dbReference type="EMBL" id="WKN38238.1"/>
    </source>
</evidence>
<evidence type="ECO:0008006" key="3">
    <source>
        <dbReference type="Google" id="ProtNLM"/>
    </source>
</evidence>
<evidence type="ECO:0000256" key="1">
    <source>
        <dbReference type="SAM" id="SignalP"/>
    </source>
</evidence>
<dbReference type="EMBL" id="CP120682">
    <property type="protein sequence ID" value="WKN38238.1"/>
    <property type="molecule type" value="Genomic_DNA"/>
</dbReference>
<dbReference type="AlphaFoldDB" id="A0AA49GRM3"/>
<accession>A0AA49GRM3</accession>
<reference evidence="2" key="1">
    <citation type="journal article" date="2023" name="Comput. Struct. Biotechnol. J.">
        <title>Discovery of a novel marine Bacteroidetes with a rich repertoire of carbohydrate-active enzymes.</title>
        <authorList>
            <person name="Chen B."/>
            <person name="Liu G."/>
            <person name="Chen Q."/>
            <person name="Wang H."/>
            <person name="Liu L."/>
            <person name="Tang K."/>
        </authorList>
    </citation>
    <scope>NUCLEOTIDE SEQUENCE</scope>
    <source>
        <strain evidence="2">TK19036</strain>
    </source>
</reference>